<organism evidence="1 2">
    <name type="scientific">Dibothriocephalus latus</name>
    <name type="common">Fish tapeworm</name>
    <name type="synonym">Diphyllobothrium latum</name>
    <dbReference type="NCBI Taxonomy" id="60516"/>
    <lineage>
        <taxon>Eukaryota</taxon>
        <taxon>Metazoa</taxon>
        <taxon>Spiralia</taxon>
        <taxon>Lophotrochozoa</taxon>
        <taxon>Platyhelminthes</taxon>
        <taxon>Cestoda</taxon>
        <taxon>Eucestoda</taxon>
        <taxon>Diphyllobothriidea</taxon>
        <taxon>Diphyllobothriidae</taxon>
        <taxon>Dibothriocephalus</taxon>
    </lineage>
</organism>
<protein>
    <submittedName>
        <fullName evidence="1">Uncharacterized protein</fullName>
    </submittedName>
</protein>
<keyword evidence="2" id="KW-1185">Reference proteome</keyword>
<name>A0A3P7RHX7_DIBLA</name>
<gene>
    <name evidence="1" type="ORF">DILT_LOCUS18191</name>
</gene>
<accession>A0A3P7RHX7</accession>
<dbReference type="Proteomes" id="UP000281553">
    <property type="component" value="Unassembled WGS sequence"/>
</dbReference>
<evidence type="ECO:0000313" key="1">
    <source>
        <dbReference type="EMBL" id="VDN40269.1"/>
    </source>
</evidence>
<feature type="non-terminal residue" evidence="1">
    <location>
        <position position="1"/>
    </location>
</feature>
<dbReference type="EMBL" id="UYRU01098136">
    <property type="protein sequence ID" value="VDN40269.1"/>
    <property type="molecule type" value="Genomic_DNA"/>
</dbReference>
<proteinExistence type="predicted"/>
<sequence length="143" mass="14040">LLAQPPPAPVSFAVSGSSGTTASSGAATAALITSTPTLFPQRNAFTAVSEGSDKQALGTASMTTAVGISSNHTGSRGVAAEVAGLPAGLDAGCQAAAVPLVEIIDSAALSLRPVSAAPPPLCRDLVIAYFERLLLLVQSAPDG</sequence>
<evidence type="ECO:0000313" key="2">
    <source>
        <dbReference type="Proteomes" id="UP000281553"/>
    </source>
</evidence>
<feature type="non-terminal residue" evidence="1">
    <location>
        <position position="143"/>
    </location>
</feature>
<dbReference type="AlphaFoldDB" id="A0A3P7RHX7"/>
<reference evidence="1 2" key="1">
    <citation type="submission" date="2018-11" db="EMBL/GenBank/DDBJ databases">
        <authorList>
            <consortium name="Pathogen Informatics"/>
        </authorList>
    </citation>
    <scope>NUCLEOTIDE SEQUENCE [LARGE SCALE GENOMIC DNA]</scope>
</reference>